<dbReference type="GeneID" id="105443082"/>
<feature type="compositionally biased region" description="Acidic residues" evidence="1">
    <location>
        <begin position="100"/>
        <end position="110"/>
    </location>
</feature>
<dbReference type="PANTHER" id="PTHR33480:SF1">
    <property type="entry name" value="TYR RECOMBINASE DOMAIN-CONTAINING PROTEIN"/>
    <property type="match status" value="1"/>
</dbReference>
<feature type="compositionally biased region" description="Basic and acidic residues" evidence="1">
    <location>
        <begin position="1"/>
        <end position="15"/>
    </location>
</feature>
<dbReference type="PANTHER" id="PTHR33480">
    <property type="entry name" value="SET DOMAIN-CONTAINING PROTEIN-RELATED"/>
    <property type="match status" value="1"/>
</dbReference>
<protein>
    <submittedName>
        <fullName evidence="2">Uncharacterized protein</fullName>
    </submittedName>
</protein>
<reference evidence="3" key="1">
    <citation type="submission" date="2015-02" db="EMBL/GenBank/DDBJ databases">
        <title>Genome sequencing for Strongylocentrotus purpuratus.</title>
        <authorList>
            <person name="Murali S."/>
            <person name="Liu Y."/>
            <person name="Vee V."/>
            <person name="English A."/>
            <person name="Wang M."/>
            <person name="Skinner E."/>
            <person name="Han Y."/>
            <person name="Muzny D.M."/>
            <person name="Worley K.C."/>
            <person name="Gibbs R.A."/>
        </authorList>
    </citation>
    <scope>NUCLEOTIDE SEQUENCE</scope>
</reference>
<dbReference type="RefSeq" id="XP_030841063.1">
    <property type="nucleotide sequence ID" value="XM_030985203.1"/>
</dbReference>
<evidence type="ECO:0000256" key="1">
    <source>
        <dbReference type="SAM" id="MobiDB-lite"/>
    </source>
</evidence>
<reference evidence="2" key="2">
    <citation type="submission" date="2021-01" db="UniProtKB">
        <authorList>
            <consortium name="EnsemblMetazoa"/>
        </authorList>
    </citation>
    <scope>IDENTIFICATION</scope>
</reference>
<sequence>MLVLEDTVRETREQPSPDEEAPDETTDKLEDTVTETRGQLSPDEEAPDETTDKPMDTTETRGQASPCIGIDEEAPEETTCTEMLEDTVRETRGQASPCIDIDEEASEESIDSNTDSDSSYVPSSGGTDDEDNLFRCSDVQLPSTSAAPNEPGSIHVQMTNNDGKRVFDKRYPCLYCQTMQSQIQRHLRDVHGEEHEVAAIQNEKDRKEKQKKMTLLRNKGTHRHNCTVLRNGEGTIHVVNRPAYQTSADDYGPCEHCLGYYVRTDLWKHNCPLKPSHQKKKHERLANTCKLLLPPPRGVSAGLNKVLLTMKKDKISRIAKSDNLIIEMAERQYRVHGHDKDKLSDIRNKMRESGRLLSKLRKRTENKNAPLSEFIHPRKFRTVLAAVQEVAGYNEETHQYKIPSLALKLGHTLQKMAKVQQGKGSESGDDNMYHNAKKFSECCTSDWSCFISSNALRTLHEQKRNRVELLPLSIYF</sequence>
<dbReference type="KEGG" id="spu:105443082"/>
<dbReference type="OrthoDB" id="10059338at2759"/>
<organism evidence="2 3">
    <name type="scientific">Strongylocentrotus purpuratus</name>
    <name type="common">Purple sea urchin</name>
    <dbReference type="NCBI Taxonomy" id="7668"/>
    <lineage>
        <taxon>Eukaryota</taxon>
        <taxon>Metazoa</taxon>
        <taxon>Echinodermata</taxon>
        <taxon>Eleutherozoa</taxon>
        <taxon>Echinozoa</taxon>
        <taxon>Echinoidea</taxon>
        <taxon>Euechinoidea</taxon>
        <taxon>Echinacea</taxon>
        <taxon>Camarodonta</taxon>
        <taxon>Echinidea</taxon>
        <taxon>Strongylocentrotidae</taxon>
        <taxon>Strongylocentrotus</taxon>
    </lineage>
</organism>
<evidence type="ECO:0000313" key="3">
    <source>
        <dbReference type="Proteomes" id="UP000007110"/>
    </source>
</evidence>
<dbReference type="Proteomes" id="UP000007110">
    <property type="component" value="Unassembled WGS sequence"/>
</dbReference>
<accession>A0A7M7NSJ6</accession>
<keyword evidence="3" id="KW-1185">Reference proteome</keyword>
<dbReference type="OMA" id="ANTCKLL"/>
<dbReference type="EnsemblMetazoa" id="XM_030985203">
    <property type="protein sequence ID" value="XP_030841063"/>
    <property type="gene ID" value="LOC105443082"/>
</dbReference>
<evidence type="ECO:0000313" key="2">
    <source>
        <dbReference type="EnsemblMetazoa" id="XP_030841063"/>
    </source>
</evidence>
<dbReference type="InParanoid" id="A0A7M7NSJ6"/>
<proteinExistence type="predicted"/>
<feature type="compositionally biased region" description="Polar residues" evidence="1">
    <location>
        <begin position="113"/>
        <end position="126"/>
    </location>
</feature>
<feature type="region of interest" description="Disordered" evidence="1">
    <location>
        <begin position="1"/>
        <end position="132"/>
    </location>
</feature>
<feature type="compositionally biased region" description="Basic and acidic residues" evidence="1">
    <location>
        <begin position="50"/>
        <end position="59"/>
    </location>
</feature>
<name>A0A7M7NSJ6_STRPU</name>
<dbReference type="AlphaFoldDB" id="A0A7M7NSJ6"/>